<name>A0A4C1YH22_EUMVA</name>
<feature type="region of interest" description="Disordered" evidence="1">
    <location>
        <begin position="89"/>
        <end position="117"/>
    </location>
</feature>
<feature type="compositionally biased region" description="Low complexity" evidence="1">
    <location>
        <begin position="48"/>
        <end position="62"/>
    </location>
</feature>
<organism evidence="2 3">
    <name type="scientific">Eumeta variegata</name>
    <name type="common">Bagworm moth</name>
    <name type="synonym">Eumeta japonica</name>
    <dbReference type="NCBI Taxonomy" id="151549"/>
    <lineage>
        <taxon>Eukaryota</taxon>
        <taxon>Metazoa</taxon>
        <taxon>Ecdysozoa</taxon>
        <taxon>Arthropoda</taxon>
        <taxon>Hexapoda</taxon>
        <taxon>Insecta</taxon>
        <taxon>Pterygota</taxon>
        <taxon>Neoptera</taxon>
        <taxon>Endopterygota</taxon>
        <taxon>Lepidoptera</taxon>
        <taxon>Glossata</taxon>
        <taxon>Ditrysia</taxon>
        <taxon>Tineoidea</taxon>
        <taxon>Psychidae</taxon>
        <taxon>Oiketicinae</taxon>
        <taxon>Eumeta</taxon>
    </lineage>
</organism>
<comment type="caution">
    <text evidence="2">The sequence shown here is derived from an EMBL/GenBank/DDBJ whole genome shotgun (WGS) entry which is preliminary data.</text>
</comment>
<protein>
    <submittedName>
        <fullName evidence="2">Uncharacterized protein</fullName>
    </submittedName>
</protein>
<feature type="region of interest" description="Disordered" evidence="1">
    <location>
        <begin position="1"/>
        <end position="62"/>
    </location>
</feature>
<evidence type="ECO:0000256" key="1">
    <source>
        <dbReference type="SAM" id="MobiDB-lite"/>
    </source>
</evidence>
<gene>
    <name evidence="2" type="ORF">EVAR_53278_1</name>
</gene>
<sequence length="117" mass="11878">MSRTTRKKVVSANPPGTSRLDREANGWSNQRKTTGERSTADIVDGRGSPRAAAGPAAALGGDCAPAPFRPLAPSAVGCGCEFNICQAQSGGARGRRGGRGPSENLGGNALCSYPPPL</sequence>
<reference evidence="2 3" key="1">
    <citation type="journal article" date="2019" name="Commun. Biol.">
        <title>The bagworm genome reveals a unique fibroin gene that provides high tensile strength.</title>
        <authorList>
            <person name="Kono N."/>
            <person name="Nakamura H."/>
            <person name="Ohtoshi R."/>
            <person name="Tomita M."/>
            <person name="Numata K."/>
            <person name="Arakawa K."/>
        </authorList>
    </citation>
    <scope>NUCLEOTIDE SEQUENCE [LARGE SCALE GENOMIC DNA]</scope>
</reference>
<evidence type="ECO:0000313" key="3">
    <source>
        <dbReference type="Proteomes" id="UP000299102"/>
    </source>
</evidence>
<accession>A0A4C1YH22</accession>
<evidence type="ECO:0000313" key="2">
    <source>
        <dbReference type="EMBL" id="GBP75466.1"/>
    </source>
</evidence>
<dbReference type="AlphaFoldDB" id="A0A4C1YH22"/>
<proteinExistence type="predicted"/>
<dbReference type="Proteomes" id="UP000299102">
    <property type="component" value="Unassembled WGS sequence"/>
</dbReference>
<dbReference type="EMBL" id="BGZK01001249">
    <property type="protein sequence ID" value="GBP75466.1"/>
    <property type="molecule type" value="Genomic_DNA"/>
</dbReference>
<keyword evidence="3" id="KW-1185">Reference proteome</keyword>